<dbReference type="EMBL" id="SRHE01000205">
    <property type="protein sequence ID" value="TWW09682.1"/>
    <property type="molecule type" value="Genomic_DNA"/>
</dbReference>
<feature type="non-terminal residue" evidence="1">
    <location>
        <position position="1074"/>
    </location>
</feature>
<name>A0A5C6M6Q4_9PLAN</name>
<dbReference type="AlphaFoldDB" id="A0A5C6M6Q4"/>
<comment type="caution">
    <text evidence="1">The sequence shown here is derived from an EMBL/GenBank/DDBJ whole genome shotgun (WGS) entry which is preliminary data.</text>
</comment>
<keyword evidence="2" id="KW-1185">Reference proteome</keyword>
<evidence type="ECO:0000313" key="2">
    <source>
        <dbReference type="Proteomes" id="UP000321083"/>
    </source>
</evidence>
<organism evidence="1 2">
    <name type="scientific">Planctomyces bekefii</name>
    <dbReference type="NCBI Taxonomy" id="1653850"/>
    <lineage>
        <taxon>Bacteria</taxon>
        <taxon>Pseudomonadati</taxon>
        <taxon>Planctomycetota</taxon>
        <taxon>Planctomycetia</taxon>
        <taxon>Planctomycetales</taxon>
        <taxon>Planctomycetaceae</taxon>
        <taxon>Planctomyces</taxon>
    </lineage>
</organism>
<protein>
    <submittedName>
        <fullName evidence="1">Uncharacterized protein</fullName>
    </submittedName>
</protein>
<dbReference type="Proteomes" id="UP000321083">
    <property type="component" value="Unassembled WGS sequence"/>
</dbReference>
<reference evidence="1 2" key="1">
    <citation type="submission" date="2019-08" db="EMBL/GenBank/DDBJ databases">
        <title>100 year-old enigma solved: identification of Planctomyces bekefii, the type genus and species of the phylum Planctomycetes.</title>
        <authorList>
            <person name="Svetlana D.N."/>
            <person name="Overmann J."/>
        </authorList>
    </citation>
    <scope>NUCLEOTIDE SEQUENCE [LARGE SCALE GENOMIC DNA]</scope>
    <source>
        <strain evidence="1">Phe10_nw2017</strain>
    </source>
</reference>
<reference evidence="1 2" key="2">
    <citation type="submission" date="2019-08" db="EMBL/GenBank/DDBJ databases">
        <authorList>
            <person name="Henke P."/>
        </authorList>
    </citation>
    <scope>NUCLEOTIDE SEQUENCE [LARGE SCALE GENOMIC DNA]</scope>
    <source>
        <strain evidence="1">Phe10_nw2017</strain>
    </source>
</reference>
<gene>
    <name evidence="1" type="ORF">E3A20_11870</name>
</gene>
<sequence length="1074" mass="109464">MGLALSDVEFGLAMATSKTDPSRHWTALAANAGSVEIVGVPGVTIAAADLALAINRPDAQGTVLDFSQKMLFVKTGTDTVNAETIDTGVTLDFDSEVLEASGTLTLAVSGFFNAVGTFAVRKSTETLTLSDATSVTADLLTIGGSGISAFAGVNYNSPNAAGLSLTNAEFALALATDSQNAARKWTTLQANVGGVALTGITGVTVASSDLSILINRAATDQTLVDYATDPLQVPTGPSDTLVLDVDGALGPVLRASGTLTVEMFDFFTVSGSFAVEKKQDTVTLSNGTTVDADLLTIGGTNITAFAGLNGPGTNSNAIGFSLGNAEFGLALITDRKAPARKWTTLQATAGIAQFVGGSQFEVTGTDLSVAINRGVTTTDSGVPASSANTQYRLQIANDTVGALTFTYQSATGVATIARSDTDAAVRTKITTALAGMTGIGSGNVSVTGSRLQGFTIEFIGALEKTNISGLEVSSPAQSTGSVTVSQLTATKVGVSEVQTITITASQPPAPTITTTVTQLTNGAPGSSHLQEIVIDMPTAPTPAVSAIVTETTDGYTSTTQIQQLTINKPTQTTPTVTTSVTETFRGAPATSEIQQILIQRQDPPTPVIRTAVTELTQGKGGVSSIVTIQFYNGTTGGSYTLTYAGRTKTVNWSTSDPTNIGRKLREGLLYVTQQPKVTVKFDQTSTITQPRFKVQIPGFSGTVLGDSTVPYVFGTSAAGTNEVQQVTVAYGTANGSFRLGLPANGSLYWTGNLSLAASASAIQTALNNVLAPGSVTVSRSDSSGQFLLNVTFTGTLAAQNLQPLQVQVAANAPTASGTFTLSYGGQTTPAITLGSSTATQATDIQTALRGLSTIGAGNVQVSYDTTSTANAPRYNVVFTGSLAGVDAAAITASGTALSYASVQTRTLTPGTPAVNEQQTVTLNSGSATGTFRLAITVNSRTYTTADLAFNATGSSIQTALNTALGTAGTVAVTRPGTAGSSTFDITFSAALAGKDLSLLKVYTDVVTPTAGGSFTLSYAGQTTAAISLAGSTALQASQIQQALQALTNIGTGNLSVKYDTTSTNADTAPRFLLT</sequence>
<accession>A0A5C6M6Q4</accession>
<evidence type="ECO:0000313" key="1">
    <source>
        <dbReference type="EMBL" id="TWW09682.1"/>
    </source>
</evidence>
<proteinExistence type="predicted"/>